<dbReference type="RefSeq" id="WP_406336906.1">
    <property type="nucleotide sequence ID" value="NZ_CP108188.1"/>
</dbReference>
<accession>A0ABZ1LN01</accession>
<protein>
    <submittedName>
        <fullName evidence="3">Lsr2 family protein</fullName>
    </submittedName>
</protein>
<dbReference type="Gene3D" id="3.40.1580.10">
    <property type="entry name" value="SMI1/KNR4-like"/>
    <property type="match status" value="1"/>
</dbReference>
<dbReference type="Proteomes" id="UP001622594">
    <property type="component" value="Chromosome"/>
</dbReference>
<dbReference type="InterPro" id="IPR018958">
    <property type="entry name" value="Knr4/Smi1-like_dom"/>
</dbReference>
<dbReference type="Pfam" id="PF14568">
    <property type="entry name" value="SUKH_6"/>
    <property type="match status" value="1"/>
</dbReference>
<gene>
    <name evidence="3" type="ORF">OG814_38945</name>
</gene>
<dbReference type="Gene3D" id="4.10.320.10">
    <property type="entry name" value="E3-binding domain"/>
    <property type="match status" value="1"/>
</dbReference>
<dbReference type="SMART" id="SM00860">
    <property type="entry name" value="SMI1_KNR4"/>
    <property type="match status" value="1"/>
</dbReference>
<dbReference type="EMBL" id="CP108188">
    <property type="protein sequence ID" value="WTR74831.1"/>
    <property type="molecule type" value="Genomic_DNA"/>
</dbReference>
<reference evidence="3 4" key="1">
    <citation type="submission" date="2022-10" db="EMBL/GenBank/DDBJ databases">
        <title>The complete genomes of actinobacterial strains from the NBC collection.</title>
        <authorList>
            <person name="Joergensen T.S."/>
            <person name="Alvarez Arevalo M."/>
            <person name="Sterndorff E.B."/>
            <person name="Faurdal D."/>
            <person name="Vuksanovic O."/>
            <person name="Mourched A.-S."/>
            <person name="Charusanti P."/>
            <person name="Shaw S."/>
            <person name="Blin K."/>
            <person name="Weber T."/>
        </authorList>
    </citation>
    <scope>NUCLEOTIDE SEQUENCE [LARGE SCALE GENOMIC DNA]</scope>
    <source>
        <strain evidence="3 4">NBC_00123</strain>
    </source>
</reference>
<evidence type="ECO:0000256" key="1">
    <source>
        <dbReference type="ARBA" id="ARBA00023125"/>
    </source>
</evidence>
<dbReference type="SUPFAM" id="SSF160631">
    <property type="entry name" value="SMI1/KNR4-like"/>
    <property type="match status" value="1"/>
</dbReference>
<proteinExistence type="predicted"/>
<dbReference type="InterPro" id="IPR037883">
    <property type="entry name" value="Knr4/Smi1-like_sf"/>
</dbReference>
<dbReference type="InterPro" id="IPR055370">
    <property type="entry name" value="Lsr2_DNA-bd"/>
</dbReference>
<keyword evidence="1" id="KW-0238">DNA-binding</keyword>
<evidence type="ECO:0000259" key="2">
    <source>
        <dbReference type="SMART" id="SM00860"/>
    </source>
</evidence>
<sequence length="228" mass="25088">MTALNALTALCPPPAGLPSAPDWSQVEGMLGTSLPQDYKELITAYGPGRFCGFITLYQPRSPNIWTNLTGPLPARPRGQIEEVRQASRHSQPLPHSPEHLFAMGVTDNGDHLFWVTQPADAPDQWAIAVNEALRAPWFTYNGSLTEFLVSVLSGTTRVPMFPKDLLHHGPTFTPSTPRSTPLATAATWKAPVSTRTIRNWANANGFDLPERGRIPFDVVEAWRRANPS</sequence>
<keyword evidence="4" id="KW-1185">Reference proteome</keyword>
<name>A0ABZ1LN01_9ACTN</name>
<organism evidence="3 4">
    <name type="scientific">Streptomyces zaomyceticus</name>
    <dbReference type="NCBI Taxonomy" id="68286"/>
    <lineage>
        <taxon>Bacteria</taxon>
        <taxon>Bacillati</taxon>
        <taxon>Actinomycetota</taxon>
        <taxon>Actinomycetes</taxon>
        <taxon>Kitasatosporales</taxon>
        <taxon>Streptomycetaceae</taxon>
        <taxon>Streptomyces</taxon>
    </lineage>
</organism>
<evidence type="ECO:0000313" key="4">
    <source>
        <dbReference type="Proteomes" id="UP001622594"/>
    </source>
</evidence>
<dbReference type="Pfam" id="PF23359">
    <property type="entry name" value="Lsr2_DNA-bd"/>
    <property type="match status" value="1"/>
</dbReference>
<feature type="domain" description="Knr4/Smi1-like" evidence="2">
    <location>
        <begin position="17"/>
        <end position="150"/>
    </location>
</feature>
<evidence type="ECO:0000313" key="3">
    <source>
        <dbReference type="EMBL" id="WTR74831.1"/>
    </source>
</evidence>
<dbReference type="InterPro" id="IPR036625">
    <property type="entry name" value="E3-bd_dom_sf"/>
</dbReference>